<feature type="transmembrane region" description="Helical" evidence="1">
    <location>
        <begin position="49"/>
        <end position="66"/>
    </location>
</feature>
<reference evidence="3 4" key="1">
    <citation type="journal article" date="2020" name="ISME J.">
        <title>Comparative genomics reveals insights into cyanobacterial evolution and habitat adaptation.</title>
        <authorList>
            <person name="Chen M.Y."/>
            <person name="Teng W.K."/>
            <person name="Zhao L."/>
            <person name="Hu C.X."/>
            <person name="Zhou Y.K."/>
            <person name="Han B.P."/>
            <person name="Song L.R."/>
            <person name="Shu W.S."/>
        </authorList>
    </citation>
    <scope>NUCLEOTIDE SEQUENCE [LARGE SCALE GENOMIC DNA]</scope>
    <source>
        <strain evidence="3 4">FACHB-260</strain>
    </source>
</reference>
<sequence>MRKIILASLASWGLIFSLGANTALADINHESPTTQFRPMEQPLSTKAAVTFAGMTLIGLEIWWFLLSKPKP</sequence>
<feature type="signal peptide" evidence="2">
    <location>
        <begin position="1"/>
        <end position="25"/>
    </location>
</feature>
<gene>
    <name evidence="3" type="ORF">H6G18_13420</name>
</gene>
<accession>A0ABR8CPM1</accession>
<evidence type="ECO:0000256" key="2">
    <source>
        <dbReference type="SAM" id="SignalP"/>
    </source>
</evidence>
<dbReference type="Proteomes" id="UP000607281">
    <property type="component" value="Unassembled WGS sequence"/>
</dbReference>
<comment type="caution">
    <text evidence="3">The sequence shown here is derived from an EMBL/GenBank/DDBJ whole genome shotgun (WGS) entry which is preliminary data.</text>
</comment>
<dbReference type="EMBL" id="JACJRF010000020">
    <property type="protein sequence ID" value="MBD2345142.1"/>
    <property type="molecule type" value="Genomic_DNA"/>
</dbReference>
<evidence type="ECO:0000256" key="1">
    <source>
        <dbReference type="SAM" id="Phobius"/>
    </source>
</evidence>
<organism evidence="3 4">
    <name type="scientific">Anabaena subtropica FACHB-260</name>
    <dbReference type="NCBI Taxonomy" id="2692884"/>
    <lineage>
        <taxon>Bacteria</taxon>
        <taxon>Bacillati</taxon>
        <taxon>Cyanobacteriota</taxon>
        <taxon>Cyanophyceae</taxon>
        <taxon>Nostocales</taxon>
        <taxon>Nostocaceae</taxon>
        <taxon>Anabaena</taxon>
    </lineage>
</organism>
<keyword evidence="1" id="KW-0472">Membrane</keyword>
<proteinExistence type="predicted"/>
<name>A0ABR8CPM1_9NOST</name>
<evidence type="ECO:0000313" key="4">
    <source>
        <dbReference type="Proteomes" id="UP000607281"/>
    </source>
</evidence>
<protein>
    <submittedName>
        <fullName evidence="3">Uncharacterized protein</fullName>
    </submittedName>
</protein>
<evidence type="ECO:0000313" key="3">
    <source>
        <dbReference type="EMBL" id="MBD2345142.1"/>
    </source>
</evidence>
<keyword evidence="2" id="KW-0732">Signal</keyword>
<keyword evidence="1" id="KW-1133">Transmembrane helix</keyword>
<dbReference type="RefSeq" id="WP_190407584.1">
    <property type="nucleotide sequence ID" value="NZ_JACJRF010000020.1"/>
</dbReference>
<feature type="chain" id="PRO_5045126499" evidence="2">
    <location>
        <begin position="26"/>
        <end position="71"/>
    </location>
</feature>
<keyword evidence="1" id="KW-0812">Transmembrane</keyword>
<keyword evidence="4" id="KW-1185">Reference proteome</keyword>